<name>A0AA38CFX9_TAXCH</name>
<dbReference type="AlphaFoldDB" id="A0AA38CFX9"/>
<proteinExistence type="predicted"/>
<gene>
    <name evidence="1" type="ORF">KI387_028596</name>
</gene>
<organism evidence="1 2">
    <name type="scientific">Taxus chinensis</name>
    <name type="common">Chinese yew</name>
    <name type="synonym">Taxus wallichiana var. chinensis</name>
    <dbReference type="NCBI Taxonomy" id="29808"/>
    <lineage>
        <taxon>Eukaryota</taxon>
        <taxon>Viridiplantae</taxon>
        <taxon>Streptophyta</taxon>
        <taxon>Embryophyta</taxon>
        <taxon>Tracheophyta</taxon>
        <taxon>Spermatophyta</taxon>
        <taxon>Pinopsida</taxon>
        <taxon>Pinidae</taxon>
        <taxon>Conifers II</taxon>
        <taxon>Cupressales</taxon>
        <taxon>Taxaceae</taxon>
        <taxon>Taxus</taxon>
    </lineage>
</organism>
<feature type="non-terminal residue" evidence="1">
    <location>
        <position position="1"/>
    </location>
</feature>
<evidence type="ECO:0000313" key="2">
    <source>
        <dbReference type="Proteomes" id="UP000824469"/>
    </source>
</evidence>
<evidence type="ECO:0000313" key="1">
    <source>
        <dbReference type="EMBL" id="KAH9296914.1"/>
    </source>
</evidence>
<dbReference type="EMBL" id="JAHRHJ020000010">
    <property type="protein sequence ID" value="KAH9296914.1"/>
    <property type="molecule type" value="Genomic_DNA"/>
</dbReference>
<keyword evidence="2" id="KW-1185">Reference proteome</keyword>
<sequence>AMKDETLGRIEWLALVKKKREALTATQEPHRERLDELGKLIAQKMDLLEGRMTGMSSIVL</sequence>
<reference evidence="1 2" key="1">
    <citation type="journal article" date="2021" name="Nat. Plants">
        <title>The Taxus genome provides insights into paclitaxel biosynthesis.</title>
        <authorList>
            <person name="Xiong X."/>
            <person name="Gou J."/>
            <person name="Liao Q."/>
            <person name="Li Y."/>
            <person name="Zhou Q."/>
            <person name="Bi G."/>
            <person name="Li C."/>
            <person name="Du R."/>
            <person name="Wang X."/>
            <person name="Sun T."/>
            <person name="Guo L."/>
            <person name="Liang H."/>
            <person name="Lu P."/>
            <person name="Wu Y."/>
            <person name="Zhang Z."/>
            <person name="Ro D.K."/>
            <person name="Shang Y."/>
            <person name="Huang S."/>
            <person name="Yan J."/>
        </authorList>
    </citation>
    <scope>NUCLEOTIDE SEQUENCE [LARGE SCALE GENOMIC DNA]</scope>
    <source>
        <strain evidence="1">Ta-2019</strain>
    </source>
</reference>
<comment type="caution">
    <text evidence="1">The sequence shown here is derived from an EMBL/GenBank/DDBJ whole genome shotgun (WGS) entry which is preliminary data.</text>
</comment>
<protein>
    <submittedName>
        <fullName evidence="1">Uncharacterized protein</fullName>
    </submittedName>
</protein>
<accession>A0AA38CFX9</accession>
<feature type="non-terminal residue" evidence="1">
    <location>
        <position position="60"/>
    </location>
</feature>
<dbReference type="Proteomes" id="UP000824469">
    <property type="component" value="Unassembled WGS sequence"/>
</dbReference>